<name>A0A915EWF9_9BILA</name>
<evidence type="ECO:0000313" key="11">
    <source>
        <dbReference type="WBParaSite" id="jg9959"/>
    </source>
</evidence>
<dbReference type="PANTHER" id="PTHR11101">
    <property type="entry name" value="PHOSPHATE TRANSPORTER"/>
    <property type="match status" value="1"/>
</dbReference>
<feature type="transmembrane region" description="Helical" evidence="9">
    <location>
        <begin position="126"/>
        <end position="144"/>
    </location>
</feature>
<keyword evidence="4" id="KW-0592">Phosphate transport</keyword>
<dbReference type="WBParaSite" id="jg9959">
    <property type="protein sequence ID" value="jg9959"/>
    <property type="gene ID" value="jg9959"/>
</dbReference>
<protein>
    <submittedName>
        <fullName evidence="11">Phosphate transporter</fullName>
    </submittedName>
</protein>
<keyword evidence="6 9" id="KW-1133">Transmembrane helix</keyword>
<feature type="transmembrane region" description="Helical" evidence="9">
    <location>
        <begin position="194"/>
        <end position="217"/>
    </location>
</feature>
<dbReference type="GO" id="GO:0005315">
    <property type="term" value="F:phosphate transmembrane transporter activity"/>
    <property type="evidence" value="ECO:0007669"/>
    <property type="project" value="InterPro"/>
</dbReference>
<evidence type="ECO:0000256" key="8">
    <source>
        <dbReference type="SAM" id="MobiDB-lite"/>
    </source>
</evidence>
<dbReference type="AlphaFoldDB" id="A0A915EWF9"/>
<keyword evidence="3" id="KW-0813">Transport</keyword>
<evidence type="ECO:0000256" key="1">
    <source>
        <dbReference type="ARBA" id="ARBA00004141"/>
    </source>
</evidence>
<keyword evidence="10" id="KW-1185">Reference proteome</keyword>
<evidence type="ECO:0000256" key="2">
    <source>
        <dbReference type="ARBA" id="ARBA00009916"/>
    </source>
</evidence>
<keyword evidence="7 9" id="KW-0472">Membrane</keyword>
<evidence type="ECO:0000256" key="7">
    <source>
        <dbReference type="ARBA" id="ARBA00023136"/>
    </source>
</evidence>
<organism evidence="10 11">
    <name type="scientific">Ditylenchus dipsaci</name>
    <dbReference type="NCBI Taxonomy" id="166011"/>
    <lineage>
        <taxon>Eukaryota</taxon>
        <taxon>Metazoa</taxon>
        <taxon>Ecdysozoa</taxon>
        <taxon>Nematoda</taxon>
        <taxon>Chromadorea</taxon>
        <taxon>Rhabditida</taxon>
        <taxon>Tylenchina</taxon>
        <taxon>Tylenchomorpha</taxon>
        <taxon>Sphaerularioidea</taxon>
        <taxon>Anguinidae</taxon>
        <taxon>Anguininae</taxon>
        <taxon>Ditylenchus</taxon>
    </lineage>
</organism>
<accession>A0A915EWF9</accession>
<dbReference type="Pfam" id="PF01384">
    <property type="entry name" value="PHO4"/>
    <property type="match status" value="1"/>
</dbReference>
<dbReference type="GO" id="GO:0016020">
    <property type="term" value="C:membrane"/>
    <property type="evidence" value="ECO:0007669"/>
    <property type="project" value="UniProtKB-SubCell"/>
</dbReference>
<dbReference type="PANTHER" id="PTHR11101:SF80">
    <property type="entry name" value="PHOSPHATE TRANSPORTER"/>
    <property type="match status" value="1"/>
</dbReference>
<comment type="subcellular location">
    <subcellularLocation>
        <location evidence="1">Membrane</location>
        <topology evidence="1">Multi-pass membrane protein</topology>
    </subcellularLocation>
</comment>
<feature type="region of interest" description="Disordered" evidence="8">
    <location>
        <begin position="1"/>
        <end position="52"/>
    </location>
</feature>
<keyword evidence="5 9" id="KW-0812">Transmembrane</keyword>
<dbReference type="Proteomes" id="UP000887574">
    <property type="component" value="Unplaced"/>
</dbReference>
<proteinExistence type="inferred from homology"/>
<feature type="compositionally biased region" description="Polar residues" evidence="8">
    <location>
        <begin position="1"/>
        <end position="21"/>
    </location>
</feature>
<reference evidence="11" key="1">
    <citation type="submission" date="2022-11" db="UniProtKB">
        <authorList>
            <consortium name="WormBaseParasite"/>
        </authorList>
    </citation>
    <scope>IDENTIFICATION</scope>
</reference>
<feature type="transmembrane region" description="Helical" evidence="9">
    <location>
        <begin position="164"/>
        <end position="182"/>
    </location>
</feature>
<evidence type="ECO:0000256" key="3">
    <source>
        <dbReference type="ARBA" id="ARBA00022448"/>
    </source>
</evidence>
<sequence>MQQPPLHQMTMATTEENSPLERNSESKRALLKTGSHEEENGKNSLHQNGYAPASIRPASSLLSFFRSKKPEDPQVAKLFSFLQVLTACFGGFAHGGNDVSNAIAPLVSLYAIYSEGNVQQMGSTPIYLLLYGAAGMCVGLWLLGHRVIYTVGENLTKITPPSGFAIEFGAAVTVLVASKLVYQLVPRSAKWEVWWQWDLCSLIMDLLFIGLFSATYLCRGWSLFLLPVS</sequence>
<dbReference type="GO" id="GO:0035435">
    <property type="term" value="P:phosphate ion transmembrane transport"/>
    <property type="evidence" value="ECO:0007669"/>
    <property type="project" value="TreeGrafter"/>
</dbReference>
<evidence type="ECO:0000256" key="6">
    <source>
        <dbReference type="ARBA" id="ARBA00022989"/>
    </source>
</evidence>
<feature type="compositionally biased region" description="Basic and acidic residues" evidence="8">
    <location>
        <begin position="22"/>
        <end position="41"/>
    </location>
</feature>
<dbReference type="InterPro" id="IPR001204">
    <property type="entry name" value="Phos_transporter"/>
</dbReference>
<evidence type="ECO:0000256" key="9">
    <source>
        <dbReference type="SAM" id="Phobius"/>
    </source>
</evidence>
<evidence type="ECO:0000256" key="5">
    <source>
        <dbReference type="ARBA" id="ARBA00022692"/>
    </source>
</evidence>
<evidence type="ECO:0000256" key="4">
    <source>
        <dbReference type="ARBA" id="ARBA00022592"/>
    </source>
</evidence>
<comment type="similarity">
    <text evidence="2">Belongs to the inorganic phosphate transporter (PiT) (TC 2.A.20) family.</text>
</comment>
<evidence type="ECO:0000313" key="10">
    <source>
        <dbReference type="Proteomes" id="UP000887574"/>
    </source>
</evidence>